<proteinExistence type="inferred from homology"/>
<dbReference type="Gene3D" id="3.10.129.10">
    <property type="entry name" value="Hotdog Thioesterase"/>
    <property type="match status" value="1"/>
</dbReference>
<organism evidence="3 4">
    <name type="scientific">Eptatretus burgeri</name>
    <name type="common">Inshore hagfish</name>
    <dbReference type="NCBI Taxonomy" id="7764"/>
    <lineage>
        <taxon>Eukaryota</taxon>
        <taxon>Metazoa</taxon>
        <taxon>Chordata</taxon>
        <taxon>Craniata</taxon>
        <taxon>Vertebrata</taxon>
        <taxon>Cyclostomata</taxon>
        <taxon>Myxini</taxon>
        <taxon>Myxiniformes</taxon>
        <taxon>Myxinidae</taxon>
        <taxon>Eptatretinae</taxon>
        <taxon>Eptatretus</taxon>
    </lineage>
</organism>
<reference evidence="3" key="1">
    <citation type="submission" date="2025-05" db="UniProtKB">
        <authorList>
            <consortium name="Ensembl"/>
        </authorList>
    </citation>
    <scope>IDENTIFICATION</scope>
</reference>
<comment type="similarity">
    <text evidence="1">Belongs to the THEM6 family.</text>
</comment>
<evidence type="ECO:0000256" key="2">
    <source>
        <dbReference type="ARBA" id="ARBA00041112"/>
    </source>
</evidence>
<dbReference type="PANTHER" id="PTHR12475:SF4">
    <property type="entry name" value="PROTEIN THEM6"/>
    <property type="match status" value="1"/>
</dbReference>
<protein>
    <recommendedName>
        <fullName evidence="2">Protein THEM6</fullName>
    </recommendedName>
</protein>
<evidence type="ECO:0000313" key="4">
    <source>
        <dbReference type="Proteomes" id="UP000694388"/>
    </source>
</evidence>
<accession>A0A8C4WXH5</accession>
<dbReference type="Ensembl" id="ENSEBUT00000018102.1">
    <property type="protein sequence ID" value="ENSEBUP00000017526.1"/>
    <property type="gene ID" value="ENSEBUG00000010951.1"/>
</dbReference>
<dbReference type="Pfam" id="PF13279">
    <property type="entry name" value="4HBT_2"/>
    <property type="match status" value="1"/>
</dbReference>
<dbReference type="OMA" id="RDIDMCH"/>
<evidence type="ECO:0000256" key="1">
    <source>
        <dbReference type="ARBA" id="ARBA00038228"/>
    </source>
</evidence>
<sequence>MELATLALLALVVLLLNADVLYFLRLFVVVFKGLVCKQQKDILKEHEIPGIVLFGDLDSMLHMNNARYLRECDFARIALCFSHGIAKAMRACRATIVAGGLAIRYRRSLTLFERFIIRTKILCWDSKAFYMEQQFVARRDGRTAAIALVKMNVRGATPDDVVRNLCRRSVESPTPPLEVQCWMEYDDASRQALSDEGQ</sequence>
<evidence type="ECO:0000313" key="3">
    <source>
        <dbReference type="Ensembl" id="ENSEBUP00000017514.1"/>
    </source>
</evidence>
<dbReference type="InterPro" id="IPR029069">
    <property type="entry name" value="HotDog_dom_sf"/>
</dbReference>
<dbReference type="SUPFAM" id="SSF54637">
    <property type="entry name" value="Thioesterase/thiol ester dehydrase-isomerase"/>
    <property type="match status" value="1"/>
</dbReference>
<dbReference type="GeneTree" id="ENSGT00390000004859"/>
<dbReference type="Ensembl" id="ENSEBUT00000018090.1">
    <property type="protein sequence ID" value="ENSEBUP00000017514.1"/>
    <property type="gene ID" value="ENSEBUG00000010951.1"/>
</dbReference>
<dbReference type="PANTHER" id="PTHR12475">
    <property type="match status" value="1"/>
</dbReference>
<name>A0A8C4WXH5_EPTBU</name>
<dbReference type="AlphaFoldDB" id="A0A8C4WXH5"/>
<keyword evidence="4" id="KW-1185">Reference proteome</keyword>
<dbReference type="InterPro" id="IPR051490">
    <property type="entry name" value="THEM6_lcsJ_thioesterase"/>
</dbReference>
<dbReference type="Proteomes" id="UP000694388">
    <property type="component" value="Unplaced"/>
</dbReference>
<dbReference type="CDD" id="cd00586">
    <property type="entry name" value="4HBT"/>
    <property type="match status" value="1"/>
</dbReference>